<comment type="caution">
    <text evidence="1">The sequence shown here is derived from an EMBL/GenBank/DDBJ whole genome shotgun (WGS) entry which is preliminary data.</text>
</comment>
<sequence>MANDLFNVLATDAFSFGTKRAVVEQVLADWPEWYGKHDRPVRGRTWPMAKNARDEANAIARQSAERPLAGCPFWSAGALKAYSASQPRDVYRFEHVVPRSVVRDFLLGQSPAAKQSDASPAAPPYRFTSVPEAKEFLDRVCIGAVILKSEDAWLARSSIEGSLHDWRSLDPWSRYRRAAKDGRSITIVNLMDGSTVV</sequence>
<name>A0A658R4J7_9BURK</name>
<protein>
    <submittedName>
        <fullName evidence="1">Uncharacterized protein</fullName>
    </submittedName>
</protein>
<organism evidence="1 2">
    <name type="scientific">Caballeronia concitans</name>
    <dbReference type="NCBI Taxonomy" id="1777133"/>
    <lineage>
        <taxon>Bacteria</taxon>
        <taxon>Pseudomonadati</taxon>
        <taxon>Pseudomonadota</taxon>
        <taxon>Betaproteobacteria</taxon>
        <taxon>Burkholderiales</taxon>
        <taxon>Burkholderiaceae</taxon>
        <taxon>Caballeronia</taxon>
    </lineage>
</organism>
<proteinExistence type="predicted"/>
<evidence type="ECO:0000313" key="1">
    <source>
        <dbReference type="EMBL" id="SAL49393.1"/>
    </source>
</evidence>
<gene>
    <name evidence="1" type="ORF">AWB72_05163</name>
</gene>
<dbReference type="RefSeq" id="WP_087128920.1">
    <property type="nucleotide sequence ID" value="NZ_FCNV02000016.1"/>
</dbReference>
<evidence type="ECO:0000313" key="2">
    <source>
        <dbReference type="Proteomes" id="UP000198263"/>
    </source>
</evidence>
<accession>A0A658R4J7</accession>
<dbReference type="OrthoDB" id="2967597at2"/>
<dbReference type="AlphaFoldDB" id="A0A658R4J7"/>
<keyword evidence="2" id="KW-1185">Reference proteome</keyword>
<reference evidence="1 2" key="1">
    <citation type="submission" date="2016-01" db="EMBL/GenBank/DDBJ databases">
        <authorList>
            <person name="Peeters C."/>
        </authorList>
    </citation>
    <scope>NUCLEOTIDE SEQUENCE [LARGE SCALE GENOMIC DNA]</scope>
    <source>
        <strain evidence="1">LMG 29315</strain>
    </source>
</reference>
<dbReference type="EMBL" id="FCNV02000016">
    <property type="protein sequence ID" value="SAL49393.1"/>
    <property type="molecule type" value="Genomic_DNA"/>
</dbReference>
<dbReference type="Proteomes" id="UP000198263">
    <property type="component" value="Unassembled WGS sequence"/>
</dbReference>